<proteinExistence type="predicted"/>
<keyword evidence="3" id="KW-1185">Reference proteome</keyword>
<dbReference type="GO" id="GO:0034080">
    <property type="term" value="P:CENP-A containing chromatin assembly"/>
    <property type="evidence" value="ECO:0007669"/>
    <property type="project" value="InterPro"/>
</dbReference>
<dbReference type="EMBL" id="KB932208">
    <property type="protein sequence ID" value="KCV68651.1"/>
    <property type="molecule type" value="Genomic_DNA"/>
</dbReference>
<dbReference type="RefSeq" id="XP_009497083.1">
    <property type="nucleotide sequence ID" value="XM_009498808.1"/>
</dbReference>
<dbReference type="InterPro" id="IPR007902">
    <property type="entry name" value="Chl4/mis15/CENP-N"/>
</dbReference>
<sequence>MVESAHPLPSVVASTNQSALRRSLLKCPTEQLVALASQSWGVALPGELVAPGEAAAPVAAPGDPASGGVADRRRRVAGATLSETLRRRHIVRVILEDKEGGFTFQEVAETEIVASKYGAGKTWSTLRYRNTDPTRVADASGGLSRTALEALPGLASACQARVAQFSKNHTFIQADQDLDAFWIRVALIDGLTATSSVLSSDSVFFVLLPETDILLVSGGKATTRAFVLEAVATVLRIQLRADDQPVRAAAIRTLVRSLRQQMHPGPELSTRQRALLADPASAGPSQQLECTLSALPSEAQALVRMNAEALPQMDDRLLEELLSAPPGEFLTSAAVTDASLWTFIRAEAAALFGDHAAEDAATAEPNMGMALSQIRVTLDRQADARRDCVHLAPGSARPMLPADLQMQEQRLAHMLQDLRMREPINIKYSINLVGTDIGGAVRRGDLKRYGLVSDIRRPYAPLWLAVGRARGDIMAEESSTERWSSPGDDGGPAGGPADALARVAGLDAARAAAADADLPATGFGLSNEWTIDVNGRVRCPRQGR</sequence>
<dbReference type="GO" id="GO:0007059">
    <property type="term" value="P:chromosome segregation"/>
    <property type="evidence" value="ECO:0007669"/>
    <property type="project" value="InterPro"/>
</dbReference>
<evidence type="ECO:0000313" key="3">
    <source>
        <dbReference type="Proteomes" id="UP000030693"/>
    </source>
</evidence>
<name>A0A058Z3E0_FONAL</name>
<dbReference type="AlphaFoldDB" id="A0A058Z3E0"/>
<gene>
    <name evidence="2" type="ORF">H696_04942</name>
</gene>
<accession>A0A058Z3E0</accession>
<feature type="region of interest" description="Disordered" evidence="1">
    <location>
        <begin position="475"/>
        <end position="498"/>
    </location>
</feature>
<evidence type="ECO:0000256" key="1">
    <source>
        <dbReference type="SAM" id="MobiDB-lite"/>
    </source>
</evidence>
<organism evidence="2">
    <name type="scientific">Fonticula alba</name>
    <name type="common">Slime mold</name>
    <dbReference type="NCBI Taxonomy" id="691883"/>
    <lineage>
        <taxon>Eukaryota</taxon>
        <taxon>Rotosphaerida</taxon>
        <taxon>Fonticulaceae</taxon>
        <taxon>Fonticula</taxon>
    </lineage>
</organism>
<dbReference type="Pfam" id="PF05238">
    <property type="entry name" value="CENP-N"/>
    <property type="match status" value="1"/>
</dbReference>
<evidence type="ECO:0000313" key="2">
    <source>
        <dbReference type="EMBL" id="KCV68651.1"/>
    </source>
</evidence>
<reference evidence="2" key="1">
    <citation type="submission" date="2013-04" db="EMBL/GenBank/DDBJ databases">
        <title>The Genome Sequence of Fonticula alba ATCC 38817.</title>
        <authorList>
            <consortium name="The Broad Institute Genomics Platform"/>
            <person name="Russ C."/>
            <person name="Cuomo C."/>
            <person name="Burger G."/>
            <person name="Gray M.W."/>
            <person name="Holland P.W.H."/>
            <person name="King N."/>
            <person name="Lang F.B.F."/>
            <person name="Roger A.J."/>
            <person name="Ruiz-Trillo I."/>
            <person name="Brown M."/>
            <person name="Walker B."/>
            <person name="Young S."/>
            <person name="Zeng Q."/>
            <person name="Gargeya S."/>
            <person name="Fitzgerald M."/>
            <person name="Haas B."/>
            <person name="Abouelleil A."/>
            <person name="Allen A.W."/>
            <person name="Alvarado L."/>
            <person name="Arachchi H.M."/>
            <person name="Berlin A.M."/>
            <person name="Chapman S.B."/>
            <person name="Gainer-Dewar J."/>
            <person name="Goldberg J."/>
            <person name="Griggs A."/>
            <person name="Gujja S."/>
            <person name="Hansen M."/>
            <person name="Howarth C."/>
            <person name="Imamovic A."/>
            <person name="Ireland A."/>
            <person name="Larimer J."/>
            <person name="McCowan C."/>
            <person name="Murphy C."/>
            <person name="Pearson M."/>
            <person name="Poon T.W."/>
            <person name="Priest M."/>
            <person name="Roberts A."/>
            <person name="Saif S."/>
            <person name="Shea T."/>
            <person name="Sisk P."/>
            <person name="Sykes S."/>
            <person name="Wortman J."/>
            <person name="Nusbaum C."/>
            <person name="Birren B."/>
        </authorList>
    </citation>
    <scope>NUCLEOTIDE SEQUENCE [LARGE SCALE GENOMIC DNA]</scope>
    <source>
        <strain evidence="2">ATCC 38817</strain>
    </source>
</reference>
<protein>
    <submittedName>
        <fullName evidence="2">Uncharacterized protein</fullName>
    </submittedName>
</protein>
<dbReference type="Proteomes" id="UP000030693">
    <property type="component" value="Unassembled WGS sequence"/>
</dbReference>
<dbReference type="GeneID" id="20529667"/>